<keyword evidence="1" id="KW-1133">Transmembrane helix</keyword>
<evidence type="ECO:0000313" key="2">
    <source>
        <dbReference type="EMBL" id="KAL0280102.1"/>
    </source>
</evidence>
<feature type="transmembrane region" description="Helical" evidence="1">
    <location>
        <begin position="183"/>
        <end position="201"/>
    </location>
</feature>
<comment type="caution">
    <text evidence="2">The sequence shown here is derived from an EMBL/GenBank/DDBJ whole genome shotgun (WGS) entry which is preliminary data.</text>
</comment>
<feature type="transmembrane region" description="Helical" evidence="1">
    <location>
        <begin position="12"/>
        <end position="37"/>
    </location>
</feature>
<sequence>MRFNPSTFRSILFTTTIISAVQSLLWLGLTLSAILTFRCVINPPKYNEDGFILTTLVKLYFEGDGCKVDGDPPDCPDIKDVDLTKPVDVFSWMIAFFIISLIHLIITLIVFRHRHFTGKILKFLLQIWCTSMLVISILDVVLTIMFVLDYCKLSEHVDKQSESYKNDVTKIPSLMFSLSARGFVLWLINVAQMIYLFAWIVNENEEEMERKILTTGRHPPVKRMMAYDNQEFKHSSESLADRRIPKPPENTDLFREEGVLTIHRNSFEMVTPFNVEENEPSIPEKPRAILKKAPIKREPNPYPCDCYQRTVQDKGGPSESWYHQHSCSRLRSELEEKLQTLRFPETPKPKKLTDFSHDIKNFERGSGQGKTQARVGFHSQEAARIPPVPSAVKCKDSDFF</sequence>
<feature type="transmembrane region" description="Helical" evidence="1">
    <location>
        <begin position="123"/>
        <end position="148"/>
    </location>
</feature>
<organism evidence="2">
    <name type="scientific">Menopon gallinae</name>
    <name type="common">poultry shaft louse</name>
    <dbReference type="NCBI Taxonomy" id="328185"/>
    <lineage>
        <taxon>Eukaryota</taxon>
        <taxon>Metazoa</taxon>
        <taxon>Ecdysozoa</taxon>
        <taxon>Arthropoda</taxon>
        <taxon>Hexapoda</taxon>
        <taxon>Insecta</taxon>
        <taxon>Pterygota</taxon>
        <taxon>Neoptera</taxon>
        <taxon>Paraneoptera</taxon>
        <taxon>Psocodea</taxon>
        <taxon>Troctomorpha</taxon>
        <taxon>Phthiraptera</taxon>
        <taxon>Amblycera</taxon>
        <taxon>Menoponidae</taxon>
        <taxon>Menopon</taxon>
    </lineage>
</organism>
<feature type="transmembrane region" description="Helical" evidence="1">
    <location>
        <begin position="89"/>
        <end position="111"/>
    </location>
</feature>
<proteinExistence type="predicted"/>
<reference evidence="2" key="1">
    <citation type="journal article" date="2024" name="Gigascience">
        <title>Chromosome-level genome of the poultry shaft louse Menopon gallinae provides insight into the host-switching and adaptive evolution of parasitic lice.</title>
        <authorList>
            <person name="Xu Y."/>
            <person name="Ma L."/>
            <person name="Liu S."/>
            <person name="Liang Y."/>
            <person name="Liu Q."/>
            <person name="He Z."/>
            <person name="Tian L."/>
            <person name="Duan Y."/>
            <person name="Cai W."/>
            <person name="Li H."/>
            <person name="Song F."/>
        </authorList>
    </citation>
    <scope>NUCLEOTIDE SEQUENCE</scope>
    <source>
        <strain evidence="2">Cailab_2023a</strain>
    </source>
</reference>
<accession>A0AAW2IEB1</accession>
<dbReference type="EMBL" id="JARGDH010000001">
    <property type="protein sequence ID" value="KAL0280102.1"/>
    <property type="molecule type" value="Genomic_DNA"/>
</dbReference>
<keyword evidence="1" id="KW-0472">Membrane</keyword>
<keyword evidence="1" id="KW-0812">Transmembrane</keyword>
<evidence type="ECO:0000256" key="1">
    <source>
        <dbReference type="SAM" id="Phobius"/>
    </source>
</evidence>
<gene>
    <name evidence="2" type="ORF">PYX00_001490</name>
</gene>
<name>A0AAW2IEB1_9NEOP</name>
<dbReference type="AlphaFoldDB" id="A0AAW2IEB1"/>
<protein>
    <submittedName>
        <fullName evidence="2">Uncharacterized protein</fullName>
    </submittedName>
</protein>